<accession>A0AAQ4FNT9</accession>
<comment type="caution">
    <text evidence="2">The sequence shown here is derived from an EMBL/GenBank/DDBJ whole genome shotgun (WGS) entry which is preliminary data.</text>
</comment>
<reference evidence="2 3" key="1">
    <citation type="journal article" date="2023" name="Arcadia Sci">
        <title>De novo assembly of a long-read Amblyomma americanum tick genome.</title>
        <authorList>
            <person name="Chou S."/>
            <person name="Poskanzer K.E."/>
            <person name="Rollins M."/>
            <person name="Thuy-Boun P.S."/>
        </authorList>
    </citation>
    <scope>NUCLEOTIDE SEQUENCE [LARGE SCALE GENOMIC DNA]</scope>
    <source>
        <strain evidence="2">F_SG_1</strain>
        <tissue evidence="2">Salivary glands</tissue>
    </source>
</reference>
<protein>
    <submittedName>
        <fullName evidence="2">Uncharacterized protein</fullName>
    </submittedName>
</protein>
<evidence type="ECO:0000313" key="3">
    <source>
        <dbReference type="Proteomes" id="UP001321473"/>
    </source>
</evidence>
<evidence type="ECO:0000256" key="1">
    <source>
        <dbReference type="SAM" id="MobiDB-lite"/>
    </source>
</evidence>
<sequence>MVMRITSGDSPVVGAFVINANVYYLMTERIKGDSCVDAQVYIPGMNWGDRIRQYNNFISGNTEPLSISSDDSIWDSDCEQHDVGCADEKGSLAQGPLTASPQAAPPCGVKRRLFDSPDSSPPAFKKYKTSMLLRYIGADERESPGGGSQAASRQPRPLTAKRPREEQQPAAKTAEPKKAAREGTRTVWRC</sequence>
<feature type="region of interest" description="Disordered" evidence="1">
    <location>
        <begin position="136"/>
        <end position="190"/>
    </location>
</feature>
<dbReference type="EMBL" id="JARKHS020000390">
    <property type="protein sequence ID" value="KAK8788890.1"/>
    <property type="molecule type" value="Genomic_DNA"/>
</dbReference>
<organism evidence="2 3">
    <name type="scientific">Amblyomma americanum</name>
    <name type="common">Lone star tick</name>
    <dbReference type="NCBI Taxonomy" id="6943"/>
    <lineage>
        <taxon>Eukaryota</taxon>
        <taxon>Metazoa</taxon>
        <taxon>Ecdysozoa</taxon>
        <taxon>Arthropoda</taxon>
        <taxon>Chelicerata</taxon>
        <taxon>Arachnida</taxon>
        <taxon>Acari</taxon>
        <taxon>Parasitiformes</taxon>
        <taxon>Ixodida</taxon>
        <taxon>Ixodoidea</taxon>
        <taxon>Ixodidae</taxon>
        <taxon>Amblyomminae</taxon>
        <taxon>Amblyomma</taxon>
    </lineage>
</organism>
<name>A0AAQ4FNT9_AMBAM</name>
<dbReference type="Proteomes" id="UP001321473">
    <property type="component" value="Unassembled WGS sequence"/>
</dbReference>
<keyword evidence="3" id="KW-1185">Reference proteome</keyword>
<evidence type="ECO:0000313" key="2">
    <source>
        <dbReference type="EMBL" id="KAK8788890.1"/>
    </source>
</evidence>
<feature type="compositionally biased region" description="Basic and acidic residues" evidence="1">
    <location>
        <begin position="174"/>
        <end position="184"/>
    </location>
</feature>
<proteinExistence type="predicted"/>
<gene>
    <name evidence="2" type="ORF">V5799_021334</name>
</gene>
<dbReference type="AlphaFoldDB" id="A0AAQ4FNT9"/>